<name>A0A367LPN4_9HYPO</name>
<comment type="caution">
    <text evidence="4">The sequence shown here is derived from an EMBL/GenBank/DDBJ whole genome shotgun (WGS) entry which is preliminary data.</text>
</comment>
<feature type="compositionally biased region" description="Basic residues" evidence="2">
    <location>
        <begin position="230"/>
        <end position="239"/>
    </location>
</feature>
<reference evidence="4 5" key="1">
    <citation type="journal article" date="2015" name="BMC Genomics">
        <title>Insights from the genome of Ophiocordyceps polyrhachis-furcata to pathogenicity and host specificity in insect fungi.</title>
        <authorList>
            <person name="Wichadakul D."/>
            <person name="Kobmoo N."/>
            <person name="Ingsriswang S."/>
            <person name="Tangphatsornruang S."/>
            <person name="Chantasingh D."/>
            <person name="Luangsa-ard J.J."/>
            <person name="Eurwilaichitr L."/>
        </authorList>
    </citation>
    <scope>NUCLEOTIDE SEQUENCE [LARGE SCALE GENOMIC DNA]</scope>
    <source>
        <strain evidence="4 5">BCC 54312</strain>
    </source>
</reference>
<gene>
    <name evidence="4" type="ORF">L249_2458</name>
</gene>
<feature type="compositionally biased region" description="Polar residues" evidence="2">
    <location>
        <begin position="535"/>
        <end position="554"/>
    </location>
</feature>
<dbReference type="Pfam" id="PF00533">
    <property type="entry name" value="BRCT"/>
    <property type="match status" value="1"/>
</dbReference>
<feature type="compositionally biased region" description="Acidic residues" evidence="2">
    <location>
        <begin position="299"/>
        <end position="308"/>
    </location>
</feature>
<accession>A0A367LPN4</accession>
<keyword evidence="1" id="KW-0677">Repeat</keyword>
<dbReference type="InterPro" id="IPR036420">
    <property type="entry name" value="BRCT_dom_sf"/>
</dbReference>
<dbReference type="CDD" id="cd17731">
    <property type="entry name" value="BRCT_TopBP1_rpt2_like"/>
    <property type="match status" value="1"/>
</dbReference>
<dbReference type="OrthoDB" id="251770at2759"/>
<feature type="region of interest" description="Disordered" evidence="2">
    <location>
        <begin position="230"/>
        <end position="315"/>
    </location>
</feature>
<dbReference type="STRING" id="1330021.A0A367LPN4"/>
<dbReference type="Pfam" id="PF12738">
    <property type="entry name" value="PTCB-BRCT"/>
    <property type="match status" value="2"/>
</dbReference>
<feature type="domain" description="BRCT" evidence="3">
    <location>
        <begin position="12"/>
        <end position="85"/>
    </location>
</feature>
<feature type="domain" description="BRCT" evidence="3">
    <location>
        <begin position="316"/>
        <end position="417"/>
    </location>
</feature>
<dbReference type="CDD" id="cd18433">
    <property type="entry name" value="BRCT_Rad4_rpt3"/>
    <property type="match status" value="1"/>
</dbReference>
<keyword evidence="5" id="KW-1185">Reference proteome</keyword>
<sequence length="735" mass="80817">MASAPSSDDEIDPAQPFSGLVICCTSIPPDQRTDIANKVVELGGIHKYDLTPDATHLIVGDYNTPKYRHVARERPDVRAMAASWIEAVSERWRNDDEDMNLALLEREHTLRPLERCGRGDEGSSSLLICLTGFGGEERDEIARTIVANGAEYAGDLTRRCTHLVAQKPQGQKFTAAKSWNVPTVSLDWLNQSVARGMMLEETKFDPLLPAEEQGLDAWINKDLSAARCSLGKRARKAREKAREEGARKLRKTASMKKLRSQSAAMLWDDIVGRRDKQNTPGVQDKEPPSVAQKGKKDNGDDDDDDDDAPTSFPIEEPAGVFANCLFAIHGFDKVRERVLEETISTLGGTIAPTLEALLSSASSAVQPATKMFLVVPQTSQPDTHPPTGTEKVHVVTEFYMEQCLHRRRLVAPCQQVLGQPFPLFPIPGFESLTICSAAFTGLELSQLSRSVGQLGARFEQNFCPSTSLVVCRHLAAMRREKLRCALEWRVPVVKADWLWDCISTGYYVPIGEYIFPELRRRYVGSDFSTAPLLPSGSSSHNFASTMTTKPTTLDKSIVTHDSAGDRRPSRTHLEPANPTPQQEETTKAKPPSRKDAERQALKSKLTSLIDEPAPSPSPSPSSSHHHHHHHHHHHRRRHLLGRAVSNASSTMSSTTAAAAAASATRPAQSLSPPPPPPATQLEYLDPQAVECKAALVQKMTMSGGVVAVSEDGAAVDVESGSLEEKRVQRRTLRRR</sequence>
<feature type="compositionally biased region" description="Low complexity" evidence="2">
    <location>
        <begin position="643"/>
        <end position="669"/>
    </location>
</feature>
<dbReference type="EMBL" id="LKCN02000001">
    <property type="protein sequence ID" value="RCI16370.1"/>
    <property type="molecule type" value="Genomic_DNA"/>
</dbReference>
<dbReference type="InterPro" id="IPR001357">
    <property type="entry name" value="BRCT_dom"/>
</dbReference>
<dbReference type="InterPro" id="IPR059215">
    <property type="entry name" value="BRCT2_TopBP1-like"/>
</dbReference>
<organism evidence="4 5">
    <name type="scientific">Ophiocordyceps polyrhachis-furcata BCC 54312</name>
    <dbReference type="NCBI Taxonomy" id="1330021"/>
    <lineage>
        <taxon>Eukaryota</taxon>
        <taxon>Fungi</taxon>
        <taxon>Dikarya</taxon>
        <taxon>Ascomycota</taxon>
        <taxon>Pezizomycotina</taxon>
        <taxon>Sordariomycetes</taxon>
        <taxon>Hypocreomycetidae</taxon>
        <taxon>Hypocreales</taxon>
        <taxon>Ophiocordycipitaceae</taxon>
        <taxon>Ophiocordyceps</taxon>
    </lineage>
</organism>
<feature type="region of interest" description="Disordered" evidence="2">
    <location>
        <begin position="534"/>
        <end position="681"/>
    </location>
</feature>
<protein>
    <recommendedName>
        <fullName evidence="3">BRCT domain-containing protein</fullName>
    </recommendedName>
</protein>
<dbReference type="PROSITE" id="PS50172">
    <property type="entry name" value="BRCT"/>
    <property type="match status" value="4"/>
</dbReference>
<feature type="compositionally biased region" description="Basic residues" evidence="2">
    <location>
        <begin position="623"/>
        <end position="640"/>
    </location>
</feature>
<evidence type="ECO:0000259" key="3">
    <source>
        <dbReference type="PROSITE" id="PS50172"/>
    </source>
</evidence>
<proteinExistence type="predicted"/>
<dbReference type="PANTHER" id="PTHR13561:SF20">
    <property type="entry name" value="DNA TOPOISOMERASE 2-BINDING PROTEIN 1"/>
    <property type="match status" value="1"/>
</dbReference>
<dbReference type="AlphaFoldDB" id="A0A367LPN4"/>
<dbReference type="GO" id="GO:0006270">
    <property type="term" value="P:DNA replication initiation"/>
    <property type="evidence" value="ECO:0007669"/>
    <property type="project" value="TreeGrafter"/>
</dbReference>
<evidence type="ECO:0000313" key="4">
    <source>
        <dbReference type="EMBL" id="RCI16370.1"/>
    </source>
</evidence>
<feature type="region of interest" description="Disordered" evidence="2">
    <location>
        <begin position="712"/>
        <end position="735"/>
    </location>
</feature>
<feature type="compositionally biased region" description="Basic and acidic residues" evidence="2">
    <location>
        <begin position="584"/>
        <end position="600"/>
    </location>
</feature>
<dbReference type="Proteomes" id="UP000253664">
    <property type="component" value="Unassembled WGS sequence"/>
</dbReference>
<feature type="compositionally biased region" description="Basic residues" evidence="2">
    <location>
        <begin position="248"/>
        <end position="259"/>
    </location>
</feature>
<dbReference type="GO" id="GO:0007095">
    <property type="term" value="P:mitotic G2 DNA damage checkpoint signaling"/>
    <property type="evidence" value="ECO:0007669"/>
    <property type="project" value="TreeGrafter"/>
</dbReference>
<dbReference type="Gene3D" id="3.40.50.10190">
    <property type="entry name" value="BRCT domain"/>
    <property type="match status" value="4"/>
</dbReference>
<dbReference type="PANTHER" id="PTHR13561">
    <property type="entry name" value="DNA REPLICATION REGULATOR DPB11-RELATED"/>
    <property type="match status" value="1"/>
</dbReference>
<feature type="compositionally biased region" description="Basic and acidic residues" evidence="2">
    <location>
        <begin position="270"/>
        <end position="287"/>
    </location>
</feature>
<dbReference type="FunFam" id="3.40.50.10190:FF:000010">
    <property type="entry name" value="DNA topoisomerase II binding protein 1"/>
    <property type="match status" value="1"/>
</dbReference>
<evidence type="ECO:0000313" key="5">
    <source>
        <dbReference type="Proteomes" id="UP000253664"/>
    </source>
</evidence>
<dbReference type="SMART" id="SM00292">
    <property type="entry name" value="BRCT"/>
    <property type="match status" value="4"/>
</dbReference>
<feature type="compositionally biased region" description="Basic and acidic residues" evidence="2">
    <location>
        <begin position="562"/>
        <end position="573"/>
    </location>
</feature>
<dbReference type="GO" id="GO:0033314">
    <property type="term" value="P:mitotic DNA replication checkpoint signaling"/>
    <property type="evidence" value="ECO:0007669"/>
    <property type="project" value="TreeGrafter"/>
</dbReference>
<feature type="domain" description="BRCT" evidence="3">
    <location>
        <begin position="124"/>
        <end position="206"/>
    </location>
</feature>
<feature type="domain" description="BRCT" evidence="3">
    <location>
        <begin position="429"/>
        <end position="515"/>
    </location>
</feature>
<dbReference type="SUPFAM" id="SSF52113">
    <property type="entry name" value="BRCT domain"/>
    <property type="match status" value="4"/>
</dbReference>
<evidence type="ECO:0000256" key="1">
    <source>
        <dbReference type="ARBA" id="ARBA00022737"/>
    </source>
</evidence>
<evidence type="ECO:0000256" key="2">
    <source>
        <dbReference type="SAM" id="MobiDB-lite"/>
    </source>
</evidence>